<dbReference type="AlphaFoldDB" id="A0AAV4UZT7"/>
<evidence type="ECO:0000313" key="1">
    <source>
        <dbReference type="EMBL" id="GIY63215.1"/>
    </source>
</evidence>
<reference evidence="1 2" key="1">
    <citation type="submission" date="2021-06" db="EMBL/GenBank/DDBJ databases">
        <title>Caerostris extrusa draft genome.</title>
        <authorList>
            <person name="Kono N."/>
            <person name="Arakawa K."/>
        </authorList>
    </citation>
    <scope>NUCLEOTIDE SEQUENCE [LARGE SCALE GENOMIC DNA]</scope>
</reference>
<protein>
    <submittedName>
        <fullName evidence="1">Uncharacterized protein</fullName>
    </submittedName>
</protein>
<name>A0AAV4UZT7_CAEEX</name>
<evidence type="ECO:0000313" key="2">
    <source>
        <dbReference type="Proteomes" id="UP001054945"/>
    </source>
</evidence>
<dbReference type="Proteomes" id="UP001054945">
    <property type="component" value="Unassembled WGS sequence"/>
</dbReference>
<keyword evidence="2" id="KW-1185">Reference proteome</keyword>
<sequence length="216" mass="24015">MFMWDFSKVPQSPIEVLLRTLPFSCCRFEFLRDVFRAQQEARAPGPPLPQPGPQEGQREVVPATQMCQTTAPAPAQRQVPGGSFRHRTLQQVDDAFLRTGRKKPFRTLAFSHISALVNPLRRLVDGLLSNGVALIYRRKLIFGKSHSRGNASISPTAPLSGISLAISLWRPCINRKESKLPVHRAILGDIIQKPHRLVIAARTTCGCINFRSSLSG</sequence>
<dbReference type="EMBL" id="BPLR01013718">
    <property type="protein sequence ID" value="GIY63215.1"/>
    <property type="molecule type" value="Genomic_DNA"/>
</dbReference>
<organism evidence="1 2">
    <name type="scientific">Caerostris extrusa</name>
    <name type="common">Bark spider</name>
    <name type="synonym">Caerostris bankana</name>
    <dbReference type="NCBI Taxonomy" id="172846"/>
    <lineage>
        <taxon>Eukaryota</taxon>
        <taxon>Metazoa</taxon>
        <taxon>Ecdysozoa</taxon>
        <taxon>Arthropoda</taxon>
        <taxon>Chelicerata</taxon>
        <taxon>Arachnida</taxon>
        <taxon>Araneae</taxon>
        <taxon>Araneomorphae</taxon>
        <taxon>Entelegynae</taxon>
        <taxon>Araneoidea</taxon>
        <taxon>Araneidae</taxon>
        <taxon>Caerostris</taxon>
    </lineage>
</organism>
<proteinExistence type="predicted"/>
<gene>
    <name evidence="1" type="ORF">CEXT_508521</name>
</gene>
<accession>A0AAV4UZT7</accession>
<comment type="caution">
    <text evidence="1">The sequence shown here is derived from an EMBL/GenBank/DDBJ whole genome shotgun (WGS) entry which is preliminary data.</text>
</comment>